<dbReference type="SUPFAM" id="SSF51316">
    <property type="entry name" value="Mss4-like"/>
    <property type="match status" value="1"/>
</dbReference>
<keyword evidence="4" id="KW-0456">Lyase</keyword>
<evidence type="ECO:0000256" key="3">
    <source>
        <dbReference type="ARBA" id="ARBA00022833"/>
    </source>
</evidence>
<evidence type="ECO:0000313" key="7">
    <source>
        <dbReference type="EMBL" id="MCR2834617.1"/>
    </source>
</evidence>
<dbReference type="EMBL" id="JANKHH010000006">
    <property type="protein sequence ID" value="MCR2834617.1"/>
    <property type="molecule type" value="Genomic_DNA"/>
</dbReference>
<evidence type="ECO:0000313" key="8">
    <source>
        <dbReference type="Proteomes" id="UP001206067"/>
    </source>
</evidence>
<comment type="caution">
    <text evidence="7">The sequence shown here is derived from an EMBL/GenBank/DDBJ whole genome shotgun (WGS) entry which is preliminary data.</text>
</comment>
<comment type="similarity">
    <text evidence="1">Belongs to the Gfa family.</text>
</comment>
<accession>A0ABT1XW11</accession>
<organism evidence="7 8">
    <name type="scientific">Parerythrobacter lacustris</name>
    <dbReference type="NCBI Taxonomy" id="2969984"/>
    <lineage>
        <taxon>Bacteria</taxon>
        <taxon>Pseudomonadati</taxon>
        <taxon>Pseudomonadota</taxon>
        <taxon>Alphaproteobacteria</taxon>
        <taxon>Sphingomonadales</taxon>
        <taxon>Erythrobacteraceae</taxon>
        <taxon>Parerythrobacter</taxon>
    </lineage>
</organism>
<dbReference type="PANTHER" id="PTHR33337:SF33">
    <property type="entry name" value="CENP-V_GFA DOMAIN-CONTAINING PROTEIN"/>
    <property type="match status" value="1"/>
</dbReference>
<evidence type="ECO:0000256" key="5">
    <source>
        <dbReference type="SAM" id="MobiDB-lite"/>
    </source>
</evidence>
<name>A0ABT1XW11_9SPHN</name>
<evidence type="ECO:0000259" key="6">
    <source>
        <dbReference type="PROSITE" id="PS51891"/>
    </source>
</evidence>
<protein>
    <submittedName>
        <fullName evidence="7">GFA family protein</fullName>
    </submittedName>
</protein>
<reference evidence="7 8" key="1">
    <citation type="submission" date="2022-08" db="EMBL/GenBank/DDBJ databases">
        <title>Polyphasic taxonomy analysis of Qipengyuania sp.RS5-5.</title>
        <authorList>
            <person name="Xamxidin M."/>
            <person name="Wu M."/>
        </authorList>
    </citation>
    <scope>NUCLEOTIDE SEQUENCE [LARGE SCALE GENOMIC DNA]</scope>
    <source>
        <strain evidence="7 8">RS5-5</strain>
    </source>
</reference>
<keyword evidence="8" id="KW-1185">Reference proteome</keyword>
<dbReference type="Pfam" id="PF04828">
    <property type="entry name" value="GFA"/>
    <property type="match status" value="1"/>
</dbReference>
<keyword evidence="2" id="KW-0479">Metal-binding</keyword>
<dbReference type="InterPro" id="IPR011057">
    <property type="entry name" value="Mss4-like_sf"/>
</dbReference>
<keyword evidence="3" id="KW-0862">Zinc</keyword>
<feature type="region of interest" description="Disordered" evidence="5">
    <location>
        <begin position="134"/>
        <end position="154"/>
    </location>
</feature>
<proteinExistence type="inferred from homology"/>
<evidence type="ECO:0000256" key="4">
    <source>
        <dbReference type="ARBA" id="ARBA00023239"/>
    </source>
</evidence>
<evidence type="ECO:0000256" key="2">
    <source>
        <dbReference type="ARBA" id="ARBA00022723"/>
    </source>
</evidence>
<dbReference type="RefSeq" id="WP_257596452.1">
    <property type="nucleotide sequence ID" value="NZ_JANKHH010000006.1"/>
</dbReference>
<gene>
    <name evidence="7" type="ORF">NSO95_11725</name>
</gene>
<sequence>MNELLSETLQGGCNCGAVRYTLTPGFRMGPYACHCTLCQTRTGSAFAEHMVVLRSALEVPGADWEGKTVNPSGAEVMLYGCNSCGARLWGENLTVPGLATLRCGTLDRSAEVEPEAHLWVSSKQAWITLPHGTKAMDEQPRSNEEWMRELGHMP</sequence>
<dbReference type="InterPro" id="IPR006913">
    <property type="entry name" value="CENP-V/GFA"/>
</dbReference>
<dbReference type="Proteomes" id="UP001206067">
    <property type="component" value="Unassembled WGS sequence"/>
</dbReference>
<evidence type="ECO:0000256" key="1">
    <source>
        <dbReference type="ARBA" id="ARBA00005495"/>
    </source>
</evidence>
<dbReference type="PROSITE" id="PS51891">
    <property type="entry name" value="CENP_V_GFA"/>
    <property type="match status" value="1"/>
</dbReference>
<feature type="domain" description="CENP-V/GFA" evidence="6">
    <location>
        <begin position="9"/>
        <end position="127"/>
    </location>
</feature>
<dbReference type="PANTHER" id="PTHR33337">
    <property type="entry name" value="GFA DOMAIN-CONTAINING PROTEIN"/>
    <property type="match status" value="1"/>
</dbReference>
<dbReference type="Gene3D" id="3.90.1590.10">
    <property type="entry name" value="glutathione-dependent formaldehyde- activating enzyme (gfa)"/>
    <property type="match status" value="1"/>
</dbReference>